<evidence type="ECO:0000313" key="2">
    <source>
        <dbReference type="EMBL" id="CAA4671768.1"/>
    </source>
</evidence>
<evidence type="ECO:0000313" key="6">
    <source>
        <dbReference type="Proteomes" id="UP000443506"/>
    </source>
</evidence>
<dbReference type="Proteomes" id="UP000459586">
    <property type="component" value="Unassembled WGS sequence"/>
</dbReference>
<accession>A0A6H4BWW5</accession>
<proteinExistence type="predicted"/>
<organism evidence="3 8">
    <name type="scientific">Staphylococcus aureus</name>
    <dbReference type="NCBI Taxonomy" id="1280"/>
    <lineage>
        <taxon>Bacteria</taxon>
        <taxon>Bacillati</taxon>
        <taxon>Bacillota</taxon>
        <taxon>Bacilli</taxon>
        <taxon>Bacillales</taxon>
        <taxon>Staphylococcaceae</taxon>
        <taxon>Staphylococcus</taxon>
    </lineage>
</organism>
<dbReference type="Proteomes" id="UP000442696">
    <property type="component" value="Unassembled WGS sequence"/>
</dbReference>
<evidence type="ECO:0000313" key="7">
    <source>
        <dbReference type="Proteomes" id="UP000459586"/>
    </source>
</evidence>
<protein>
    <submittedName>
        <fullName evidence="3">Pathogenicity island protein</fullName>
    </submittedName>
</protein>
<dbReference type="EMBL" id="CACUNS010000001">
    <property type="protein sequence ID" value="CAA6035180.1"/>
    <property type="molecule type" value="Genomic_DNA"/>
</dbReference>
<dbReference type="EMBL" id="CACTWD010000001">
    <property type="protein sequence ID" value="CAA4671768.1"/>
    <property type="molecule type" value="Genomic_DNA"/>
</dbReference>
<comment type="caution">
    <text evidence="3">The sequence shown here is derived from an EMBL/GenBank/DDBJ whole genome shotgun (WGS) entry which is preliminary data.</text>
</comment>
<dbReference type="AlphaFoldDB" id="A0A6H4BWW5"/>
<evidence type="ECO:0000313" key="4">
    <source>
        <dbReference type="EMBL" id="CAA6305912.1"/>
    </source>
</evidence>
<name>A0A6H4BWW5_STAAU</name>
<evidence type="ECO:0000313" key="1">
    <source>
        <dbReference type="EMBL" id="CAA4357896.1"/>
    </source>
</evidence>
<reference evidence="5 6" key="1">
    <citation type="submission" date="2019-12" db="EMBL/GenBank/DDBJ databases">
        <authorList>
            <consortium name="Pathogen Informatics"/>
        </authorList>
    </citation>
    <scope>NUCLEOTIDE SEQUENCE [LARGE SCALE GENOMIC DNA]</scope>
    <source>
        <strain evidence="3 8">T012_N10_C04</strain>
        <strain evidence="1 5">T012_N16_C08</strain>
        <strain evidence="2 6">T065_N03_C06</strain>
        <strain evidence="4 7">T197_A02_C01</strain>
    </source>
</reference>
<gene>
    <name evidence="1" type="ORF">SAMEA2078260_00565</name>
    <name evidence="3" type="ORF">SAMEA2078588_00055</name>
    <name evidence="4" type="ORF">SAMEA2080344_00255</name>
    <name evidence="2" type="ORF">SAMEA2081063_00255</name>
</gene>
<evidence type="ECO:0000313" key="3">
    <source>
        <dbReference type="EMBL" id="CAA6035180.1"/>
    </source>
</evidence>
<dbReference type="EMBL" id="CACURZ010000001">
    <property type="protein sequence ID" value="CAA6305912.1"/>
    <property type="molecule type" value="Genomic_DNA"/>
</dbReference>
<dbReference type="EMBL" id="CACTQT010000002">
    <property type="protein sequence ID" value="CAA4357896.1"/>
    <property type="molecule type" value="Genomic_DNA"/>
</dbReference>
<sequence length="40" mass="4794">MKITNIRLKSANKKSVKKLYFLEGIDAIEKIENNYEKKFF</sequence>
<dbReference type="Proteomes" id="UP000443506">
    <property type="component" value="Unassembled WGS sequence"/>
</dbReference>
<evidence type="ECO:0000313" key="8">
    <source>
        <dbReference type="Proteomes" id="UP000459702"/>
    </source>
</evidence>
<dbReference type="Proteomes" id="UP000459702">
    <property type="component" value="Unassembled WGS sequence"/>
</dbReference>
<evidence type="ECO:0000313" key="5">
    <source>
        <dbReference type="Proteomes" id="UP000442696"/>
    </source>
</evidence>